<keyword evidence="4" id="KW-1185">Reference proteome</keyword>
<feature type="non-terminal residue" evidence="3">
    <location>
        <position position="1"/>
    </location>
</feature>
<evidence type="ECO:0000256" key="1">
    <source>
        <dbReference type="SAM" id="MobiDB-lite"/>
    </source>
</evidence>
<name>A0ABR5JB28_9ACTN</name>
<dbReference type="PRINTS" id="PR00154">
    <property type="entry name" value="AMPBINDING"/>
</dbReference>
<dbReference type="SUPFAM" id="SSF56801">
    <property type="entry name" value="Acetyl-CoA synthetase-like"/>
    <property type="match status" value="1"/>
</dbReference>
<feature type="non-terminal residue" evidence="3">
    <location>
        <position position="102"/>
    </location>
</feature>
<dbReference type="InterPro" id="IPR020459">
    <property type="entry name" value="AMP-binding"/>
</dbReference>
<proteinExistence type="predicted"/>
<gene>
    <name evidence="3" type="ORF">ADK38_08000</name>
</gene>
<dbReference type="InterPro" id="IPR000873">
    <property type="entry name" value="AMP-dep_synth/lig_dom"/>
</dbReference>
<comment type="caution">
    <text evidence="3">The sequence shown here is derived from an EMBL/GenBank/DDBJ whole genome shotgun (WGS) entry which is preliminary data.</text>
</comment>
<sequence length="102" mass="10451">LLAVWKAGGAYVPLAPEYPADRLAFMVADSGASVVLATAATMAKVSAGAARVVVLEDVPEETAEEDSARRPAATETTENLPTAAQLAYVIYTSGSTGRPKGV</sequence>
<dbReference type="PROSITE" id="PS00455">
    <property type="entry name" value="AMP_BINDING"/>
    <property type="match status" value="1"/>
</dbReference>
<protein>
    <recommendedName>
        <fullName evidence="2">AMP-dependent synthetase/ligase domain-containing protein</fullName>
    </recommendedName>
</protein>
<organism evidence="3 4">
    <name type="scientific">Streptomyces varsoviensis</name>
    <dbReference type="NCBI Taxonomy" id="67373"/>
    <lineage>
        <taxon>Bacteria</taxon>
        <taxon>Bacillati</taxon>
        <taxon>Actinomycetota</taxon>
        <taxon>Actinomycetes</taxon>
        <taxon>Kitasatosporales</taxon>
        <taxon>Streptomycetaceae</taxon>
        <taxon>Streptomyces</taxon>
    </lineage>
</organism>
<evidence type="ECO:0000313" key="4">
    <source>
        <dbReference type="Proteomes" id="UP000037020"/>
    </source>
</evidence>
<accession>A0ABR5JB28</accession>
<dbReference type="Gene3D" id="3.40.50.980">
    <property type="match status" value="1"/>
</dbReference>
<reference evidence="3 4" key="1">
    <citation type="submission" date="2015-07" db="EMBL/GenBank/DDBJ databases">
        <authorList>
            <person name="Ju K.-S."/>
            <person name="Doroghazi J.R."/>
            <person name="Metcalf W.W."/>
        </authorList>
    </citation>
    <scope>NUCLEOTIDE SEQUENCE [LARGE SCALE GENOMIC DNA]</scope>
    <source>
        <strain evidence="3 4">NRRL B-3589</strain>
    </source>
</reference>
<evidence type="ECO:0000313" key="3">
    <source>
        <dbReference type="EMBL" id="KOG90567.1"/>
    </source>
</evidence>
<dbReference type="Pfam" id="PF00501">
    <property type="entry name" value="AMP-binding"/>
    <property type="match status" value="1"/>
</dbReference>
<dbReference type="InterPro" id="IPR020845">
    <property type="entry name" value="AMP-binding_CS"/>
</dbReference>
<dbReference type="PANTHER" id="PTHR45527:SF1">
    <property type="entry name" value="FATTY ACID SYNTHASE"/>
    <property type="match status" value="1"/>
</dbReference>
<evidence type="ECO:0000259" key="2">
    <source>
        <dbReference type="Pfam" id="PF00501"/>
    </source>
</evidence>
<dbReference type="EMBL" id="LGUT01000653">
    <property type="protein sequence ID" value="KOG90567.1"/>
    <property type="molecule type" value="Genomic_DNA"/>
</dbReference>
<feature type="domain" description="AMP-dependent synthetase/ligase" evidence="2">
    <location>
        <begin position="1"/>
        <end position="102"/>
    </location>
</feature>
<dbReference type="Proteomes" id="UP000037020">
    <property type="component" value="Unassembled WGS sequence"/>
</dbReference>
<dbReference type="PANTHER" id="PTHR45527">
    <property type="entry name" value="NONRIBOSOMAL PEPTIDE SYNTHETASE"/>
    <property type="match status" value="1"/>
</dbReference>
<feature type="region of interest" description="Disordered" evidence="1">
    <location>
        <begin position="59"/>
        <end position="80"/>
    </location>
</feature>